<organism evidence="2 3">
    <name type="scientific">Sulfitobacter alexandrii</name>
    <dbReference type="NCBI Taxonomy" id="1917485"/>
    <lineage>
        <taxon>Bacteria</taxon>
        <taxon>Pseudomonadati</taxon>
        <taxon>Pseudomonadota</taxon>
        <taxon>Alphaproteobacteria</taxon>
        <taxon>Rhodobacterales</taxon>
        <taxon>Roseobacteraceae</taxon>
        <taxon>Sulfitobacter</taxon>
    </lineage>
</organism>
<keyword evidence="1" id="KW-0812">Transmembrane</keyword>
<dbReference type="RefSeq" id="WP_071971755.1">
    <property type="nucleotide sequence ID" value="NZ_CP018076.1"/>
</dbReference>
<gene>
    <name evidence="2" type="ORF">BOO69_08335</name>
</gene>
<name>A0A1J0WGW2_9RHOB</name>
<dbReference type="OrthoDB" id="7729062at2"/>
<sequence>MSDWLNSFLSNLDKETVTVLGTGFAAAVVALVAGLRGIKRGQPTSAALTDTANAITKMSCGAPELTPLLRKMLANQQEQNLRQIEMAGDIQRMGEKITRIEDRTHR</sequence>
<reference evidence="2 3" key="1">
    <citation type="submission" date="2016-11" db="EMBL/GenBank/DDBJ databases">
        <title>Complete genome sequence of Sulfitobacter sp. AM1-D1, a toxic bacteria associated with marine dinoflagellate Alexandrium minutum in East China Sea.</title>
        <authorList>
            <person name="Yang Q."/>
            <person name="Zhang X."/>
            <person name="Tian X."/>
        </authorList>
    </citation>
    <scope>NUCLEOTIDE SEQUENCE [LARGE SCALE GENOMIC DNA]</scope>
    <source>
        <strain evidence="2 3">AM1-D1</strain>
    </source>
</reference>
<accession>A0A1J0WGW2</accession>
<keyword evidence="1" id="KW-0472">Membrane</keyword>
<dbReference type="AlphaFoldDB" id="A0A1J0WGW2"/>
<protein>
    <submittedName>
        <fullName evidence="2">Uncharacterized protein</fullName>
    </submittedName>
</protein>
<dbReference type="STRING" id="1917485.BOO69_08335"/>
<dbReference type="KEGG" id="suam:BOO69_08335"/>
<evidence type="ECO:0000256" key="1">
    <source>
        <dbReference type="SAM" id="Phobius"/>
    </source>
</evidence>
<dbReference type="Proteomes" id="UP000181897">
    <property type="component" value="Chromosome"/>
</dbReference>
<dbReference type="EMBL" id="CP018076">
    <property type="protein sequence ID" value="APE43424.1"/>
    <property type="molecule type" value="Genomic_DNA"/>
</dbReference>
<evidence type="ECO:0000313" key="2">
    <source>
        <dbReference type="EMBL" id="APE43424.1"/>
    </source>
</evidence>
<proteinExistence type="predicted"/>
<keyword evidence="3" id="KW-1185">Reference proteome</keyword>
<feature type="transmembrane region" description="Helical" evidence="1">
    <location>
        <begin position="16"/>
        <end position="35"/>
    </location>
</feature>
<keyword evidence="1" id="KW-1133">Transmembrane helix</keyword>
<evidence type="ECO:0000313" key="3">
    <source>
        <dbReference type="Proteomes" id="UP000181897"/>
    </source>
</evidence>